<gene>
    <name evidence="5" type="ORF">DW191_02415</name>
    <name evidence="4" type="ORF">DW986_00485</name>
</gene>
<feature type="transmembrane region" description="Helical" evidence="1">
    <location>
        <begin position="86"/>
        <end position="104"/>
    </location>
</feature>
<dbReference type="FunFam" id="2.60.120.1440:FF:000001">
    <property type="entry name" value="Putative anti-sigma factor"/>
    <property type="match status" value="1"/>
</dbReference>
<protein>
    <submittedName>
        <fullName evidence="5">DUF4974 domain-containing protein</fullName>
    </submittedName>
</protein>
<sequence length="393" mass="45457">MKSETIYEIMLSVLSGDATEDEHRLLNEWLACSEANRRQFEQVGELYRSFETVGKQDDSEYDVEQAWMRVRNQTVEKKKKFNLKTWLPYAALVAILFSVGLYFMNRPAEQDWTAEADVLTNINQPTLLLDNGERIPLKQDSFSIQQGNMVIRNNLVGQLSYESDREQPSDEEKLSWNHLVIPKGNAYELELADGTHVWLNAESELSYPTRFAGEMREVRLKGEAFFDVAKNPDCPFVVRTDEVAVQVLGTSFNVSAYQSEQMARVTLVGGSVAVKANGGEEFRIVPSEQFCYNKESRKSGIRVVDTDLYTSWVKGEYIFKDAALEEIFNKLLHWYDFTVRYQNEQLKDKRFSLVIDRKISLEQLLELISFTSDVKLERIQGNIIYVKQRREEV</sequence>
<feature type="domain" description="Protein FecR C-terminal" evidence="3">
    <location>
        <begin position="317"/>
        <end position="386"/>
    </location>
</feature>
<evidence type="ECO:0000313" key="7">
    <source>
        <dbReference type="Proteomes" id="UP000285173"/>
    </source>
</evidence>
<evidence type="ECO:0000259" key="3">
    <source>
        <dbReference type="Pfam" id="PF16344"/>
    </source>
</evidence>
<accession>A0A3R6EC45</accession>
<dbReference type="InterPro" id="IPR006860">
    <property type="entry name" value="FecR"/>
</dbReference>
<dbReference type="GO" id="GO:0016989">
    <property type="term" value="F:sigma factor antagonist activity"/>
    <property type="evidence" value="ECO:0007669"/>
    <property type="project" value="TreeGrafter"/>
</dbReference>
<dbReference type="Pfam" id="PF04773">
    <property type="entry name" value="FecR"/>
    <property type="match status" value="1"/>
</dbReference>
<dbReference type="Gene3D" id="2.60.120.1440">
    <property type="match status" value="1"/>
</dbReference>
<feature type="domain" description="FecR protein" evidence="2">
    <location>
        <begin position="181"/>
        <end position="272"/>
    </location>
</feature>
<reference evidence="6 7" key="1">
    <citation type="submission" date="2018-08" db="EMBL/GenBank/DDBJ databases">
        <title>A genome reference for cultivated species of the human gut microbiota.</title>
        <authorList>
            <person name="Zou Y."/>
            <person name="Xue W."/>
            <person name="Luo G."/>
        </authorList>
    </citation>
    <scope>NUCLEOTIDE SEQUENCE [LARGE SCALE GENOMIC DNA]</scope>
    <source>
        <strain evidence="5 6">AM16-50</strain>
        <strain evidence="4 7">AM50-15</strain>
    </source>
</reference>
<evidence type="ECO:0000313" key="5">
    <source>
        <dbReference type="EMBL" id="RHH80000.1"/>
    </source>
</evidence>
<keyword evidence="1" id="KW-0812">Transmembrane</keyword>
<dbReference type="Proteomes" id="UP000283732">
    <property type="component" value="Unassembled WGS sequence"/>
</dbReference>
<evidence type="ECO:0000256" key="1">
    <source>
        <dbReference type="SAM" id="Phobius"/>
    </source>
</evidence>
<dbReference type="Proteomes" id="UP000285173">
    <property type="component" value="Unassembled WGS sequence"/>
</dbReference>
<dbReference type="Gene3D" id="3.55.50.30">
    <property type="match status" value="1"/>
</dbReference>
<keyword evidence="1" id="KW-1133">Transmembrane helix</keyword>
<dbReference type="InterPro" id="IPR012373">
    <property type="entry name" value="Ferrdict_sens_TM"/>
</dbReference>
<dbReference type="EMBL" id="QSEF01000001">
    <property type="protein sequence ID" value="RGZ51810.1"/>
    <property type="molecule type" value="Genomic_DNA"/>
</dbReference>
<dbReference type="InterPro" id="IPR032508">
    <property type="entry name" value="FecR_C"/>
</dbReference>
<organism evidence="5 6">
    <name type="scientific">Parabacteroides merdae</name>
    <dbReference type="NCBI Taxonomy" id="46503"/>
    <lineage>
        <taxon>Bacteria</taxon>
        <taxon>Pseudomonadati</taxon>
        <taxon>Bacteroidota</taxon>
        <taxon>Bacteroidia</taxon>
        <taxon>Bacteroidales</taxon>
        <taxon>Tannerellaceae</taxon>
        <taxon>Parabacteroides</taxon>
    </lineage>
</organism>
<proteinExistence type="predicted"/>
<evidence type="ECO:0000313" key="4">
    <source>
        <dbReference type="EMBL" id="RGZ51810.1"/>
    </source>
</evidence>
<keyword evidence="1" id="KW-0472">Membrane</keyword>
<comment type="caution">
    <text evidence="5">The sequence shown here is derived from an EMBL/GenBank/DDBJ whole genome shotgun (WGS) entry which is preliminary data.</text>
</comment>
<dbReference type="EMBL" id="QRKC01000001">
    <property type="protein sequence ID" value="RHH80000.1"/>
    <property type="molecule type" value="Genomic_DNA"/>
</dbReference>
<dbReference type="PANTHER" id="PTHR30273:SF2">
    <property type="entry name" value="PROTEIN FECR"/>
    <property type="match status" value="1"/>
</dbReference>
<dbReference type="AlphaFoldDB" id="A0A3R6EC45"/>
<name>A0A3R6EC45_9BACT</name>
<evidence type="ECO:0000313" key="6">
    <source>
        <dbReference type="Proteomes" id="UP000283732"/>
    </source>
</evidence>
<dbReference type="PANTHER" id="PTHR30273">
    <property type="entry name" value="PERIPLASMIC SIGNAL SENSOR AND SIGMA FACTOR ACTIVATOR FECR-RELATED"/>
    <property type="match status" value="1"/>
</dbReference>
<dbReference type="Pfam" id="PF16344">
    <property type="entry name" value="FecR_C"/>
    <property type="match status" value="1"/>
</dbReference>
<dbReference type="RefSeq" id="WP_122131211.1">
    <property type="nucleotide sequence ID" value="NZ_DAWDXW010000003.1"/>
</dbReference>
<evidence type="ECO:0000259" key="2">
    <source>
        <dbReference type="Pfam" id="PF04773"/>
    </source>
</evidence>